<reference evidence="2 3" key="1">
    <citation type="submission" date="2019-03" db="EMBL/GenBank/DDBJ databases">
        <title>Genomic Encyclopedia of Type Strains, Phase IV (KMG-IV): sequencing the most valuable type-strain genomes for metagenomic binning, comparative biology and taxonomic classification.</title>
        <authorList>
            <person name="Goeker M."/>
        </authorList>
    </citation>
    <scope>NUCLEOTIDE SEQUENCE [LARGE SCALE GENOMIC DNA]</scope>
    <source>
        <strain evidence="2 3">DSM 29481</strain>
    </source>
</reference>
<name>A0A4R3T9N6_9FIRM</name>
<sequence>MSDFEEIKKELLQCRLCENIFPHEPRPIFQGNPHAKIFQISQAPSIHVHESGLPFNDASGKRLRQEWYQISAACFYDPNNFYIASMGHCYPGKKERGGDCLPPKHCAEHWLQKEMAMVDNELYIIIGALAASYIFPKIPFHDLVFNTQTLHDRKAFILPHPSPLNNRWLKQHPKFISERLPLLRKVLHEILGIPFL</sequence>
<dbReference type="InterPro" id="IPR036895">
    <property type="entry name" value="Uracil-DNA_glycosylase-like_sf"/>
</dbReference>
<evidence type="ECO:0000313" key="3">
    <source>
        <dbReference type="Proteomes" id="UP000295773"/>
    </source>
</evidence>
<dbReference type="CDD" id="cd10033">
    <property type="entry name" value="UDG_like"/>
    <property type="match status" value="1"/>
</dbReference>
<dbReference type="SMART" id="SM00986">
    <property type="entry name" value="UDG"/>
    <property type="match status" value="1"/>
</dbReference>
<dbReference type="PANTHER" id="PTHR42160">
    <property type="entry name" value="URACIL-DNA GLYCOSYLASE SUPERFAMILY PROTEIN"/>
    <property type="match status" value="1"/>
</dbReference>
<dbReference type="SMART" id="SM00987">
    <property type="entry name" value="UreE_C"/>
    <property type="match status" value="1"/>
</dbReference>
<dbReference type="EMBL" id="SMBP01000013">
    <property type="protein sequence ID" value="TCU58453.1"/>
    <property type="molecule type" value="Genomic_DNA"/>
</dbReference>
<dbReference type="SUPFAM" id="SSF52141">
    <property type="entry name" value="Uracil-DNA glycosylase-like"/>
    <property type="match status" value="1"/>
</dbReference>
<evidence type="ECO:0000259" key="1">
    <source>
        <dbReference type="SMART" id="SM00986"/>
    </source>
</evidence>
<organism evidence="2 3">
    <name type="scientific">Longicatena caecimuris</name>
    <dbReference type="NCBI Taxonomy" id="1796635"/>
    <lineage>
        <taxon>Bacteria</taxon>
        <taxon>Bacillati</taxon>
        <taxon>Bacillota</taxon>
        <taxon>Erysipelotrichia</taxon>
        <taxon>Erysipelotrichales</taxon>
        <taxon>Erysipelotrichaceae</taxon>
        <taxon>Longicatena</taxon>
    </lineage>
</organism>
<proteinExistence type="predicted"/>
<feature type="domain" description="Uracil-DNA glycosylase-like" evidence="1">
    <location>
        <begin position="28"/>
        <end position="184"/>
    </location>
</feature>
<dbReference type="PANTHER" id="PTHR42160:SF1">
    <property type="entry name" value="URACIL-DNA GLYCOSYLASE SUPERFAMILY PROTEIN"/>
    <property type="match status" value="1"/>
</dbReference>
<comment type="caution">
    <text evidence="2">The sequence shown here is derived from an EMBL/GenBank/DDBJ whole genome shotgun (WGS) entry which is preliminary data.</text>
</comment>
<protein>
    <submittedName>
        <fullName evidence="2">Uracil-DNA glycosylase family 4</fullName>
    </submittedName>
</protein>
<dbReference type="InterPro" id="IPR047124">
    <property type="entry name" value="HI_0220.2"/>
</dbReference>
<dbReference type="Gene3D" id="3.40.470.10">
    <property type="entry name" value="Uracil-DNA glycosylase-like domain"/>
    <property type="match status" value="1"/>
</dbReference>
<keyword evidence="3" id="KW-1185">Reference proteome</keyword>
<dbReference type="InterPro" id="IPR005122">
    <property type="entry name" value="Uracil-DNA_glycosylase-like"/>
</dbReference>
<accession>A0A4R3T9N6</accession>
<gene>
    <name evidence="2" type="ORF">EDD61_11377</name>
</gene>
<dbReference type="RefSeq" id="WP_132225018.1">
    <property type="nucleotide sequence ID" value="NZ_JANKBG010000013.1"/>
</dbReference>
<evidence type="ECO:0000313" key="2">
    <source>
        <dbReference type="EMBL" id="TCU58453.1"/>
    </source>
</evidence>
<dbReference type="Pfam" id="PF03167">
    <property type="entry name" value="UDG"/>
    <property type="match status" value="1"/>
</dbReference>
<dbReference type="Proteomes" id="UP000295773">
    <property type="component" value="Unassembled WGS sequence"/>
</dbReference>
<dbReference type="AlphaFoldDB" id="A0A4R3T9N6"/>